<dbReference type="PROSITE" id="PS51375">
    <property type="entry name" value="PPR"/>
    <property type="match status" value="4"/>
</dbReference>
<accession>A0A2K1IJ83</accession>
<protein>
    <recommendedName>
        <fullName evidence="7">Pentacotripeptide-repeat region of PRORP domain-containing protein</fullName>
    </recommendedName>
</protein>
<dbReference type="OrthoDB" id="1909155at2759"/>
<reference evidence="4 6" key="2">
    <citation type="journal article" date="2018" name="Plant J.">
        <title>The Physcomitrella patens chromosome-scale assembly reveals moss genome structure and evolution.</title>
        <authorList>
            <person name="Lang D."/>
            <person name="Ullrich K.K."/>
            <person name="Murat F."/>
            <person name="Fuchs J."/>
            <person name="Jenkins J."/>
            <person name="Haas F.B."/>
            <person name="Piednoel M."/>
            <person name="Gundlach H."/>
            <person name="Van Bel M."/>
            <person name="Meyberg R."/>
            <person name="Vives C."/>
            <person name="Morata J."/>
            <person name="Symeonidi A."/>
            <person name="Hiss M."/>
            <person name="Muchero W."/>
            <person name="Kamisugi Y."/>
            <person name="Saleh O."/>
            <person name="Blanc G."/>
            <person name="Decker E.L."/>
            <person name="van Gessel N."/>
            <person name="Grimwood J."/>
            <person name="Hayes R.D."/>
            <person name="Graham S.W."/>
            <person name="Gunter L.E."/>
            <person name="McDaniel S.F."/>
            <person name="Hoernstein S.N.W."/>
            <person name="Larsson A."/>
            <person name="Li F.W."/>
            <person name="Perroud P.F."/>
            <person name="Phillips J."/>
            <person name="Ranjan P."/>
            <person name="Rokshar D.S."/>
            <person name="Rothfels C.J."/>
            <person name="Schneider L."/>
            <person name="Shu S."/>
            <person name="Stevenson D.W."/>
            <person name="Thummler F."/>
            <person name="Tillich M."/>
            <person name="Villarreal Aguilar J.C."/>
            <person name="Widiez T."/>
            <person name="Wong G.K."/>
            <person name="Wymore A."/>
            <person name="Zhang Y."/>
            <person name="Zimmer A.D."/>
            <person name="Quatrano R.S."/>
            <person name="Mayer K.F.X."/>
            <person name="Goodstein D."/>
            <person name="Casacuberta J.M."/>
            <person name="Vandepoele K."/>
            <person name="Reski R."/>
            <person name="Cuming A.C."/>
            <person name="Tuskan G.A."/>
            <person name="Maumus F."/>
            <person name="Salse J."/>
            <person name="Schmutz J."/>
            <person name="Rensing S.A."/>
        </authorList>
    </citation>
    <scope>NUCLEOTIDE SEQUENCE [LARGE SCALE GENOMIC DNA]</scope>
    <source>
        <strain evidence="5 6">cv. Gransden 2004</strain>
    </source>
</reference>
<feature type="repeat" description="PPR" evidence="2">
    <location>
        <begin position="720"/>
        <end position="754"/>
    </location>
</feature>
<dbReference type="AlphaFoldDB" id="A0A2K1IJ83"/>
<feature type="region of interest" description="Disordered" evidence="3">
    <location>
        <begin position="158"/>
        <end position="190"/>
    </location>
</feature>
<dbReference type="FunFam" id="1.25.40.10:FF:000363">
    <property type="entry name" value="Pentatricopeptide repeat-containing protein"/>
    <property type="match status" value="1"/>
</dbReference>
<dbReference type="STRING" id="3218.A0A2K1IJ83"/>
<evidence type="ECO:0000256" key="3">
    <source>
        <dbReference type="SAM" id="MobiDB-lite"/>
    </source>
</evidence>
<organism evidence="4">
    <name type="scientific">Physcomitrium patens</name>
    <name type="common">Spreading-leaved earth moss</name>
    <name type="synonym">Physcomitrella patens</name>
    <dbReference type="NCBI Taxonomy" id="3218"/>
    <lineage>
        <taxon>Eukaryota</taxon>
        <taxon>Viridiplantae</taxon>
        <taxon>Streptophyta</taxon>
        <taxon>Embryophyta</taxon>
        <taxon>Bryophyta</taxon>
        <taxon>Bryophytina</taxon>
        <taxon>Bryopsida</taxon>
        <taxon>Funariidae</taxon>
        <taxon>Funariales</taxon>
        <taxon>Funariaceae</taxon>
        <taxon>Physcomitrium</taxon>
    </lineage>
</organism>
<dbReference type="SUPFAM" id="SSF48452">
    <property type="entry name" value="TPR-like"/>
    <property type="match status" value="1"/>
</dbReference>
<dbReference type="Pfam" id="PF01535">
    <property type="entry name" value="PPR"/>
    <property type="match status" value="2"/>
</dbReference>
<dbReference type="GO" id="GO:0009507">
    <property type="term" value="C:chloroplast"/>
    <property type="evidence" value="ECO:0000318"/>
    <property type="project" value="GO_Central"/>
</dbReference>
<feature type="compositionally biased region" description="Low complexity" evidence="3">
    <location>
        <begin position="332"/>
        <end position="343"/>
    </location>
</feature>
<dbReference type="FunCoup" id="A0A2K1IJ83">
    <property type="interactions" value="2398"/>
</dbReference>
<feature type="compositionally biased region" description="Basic and acidic residues" evidence="3">
    <location>
        <begin position="254"/>
        <end position="265"/>
    </location>
</feature>
<keyword evidence="6" id="KW-1185">Reference proteome</keyword>
<dbReference type="PaxDb" id="3218-PP1S294_30V6.1"/>
<feature type="repeat" description="PPR" evidence="2">
    <location>
        <begin position="649"/>
        <end position="683"/>
    </location>
</feature>
<dbReference type="Gene3D" id="1.25.40.10">
    <property type="entry name" value="Tetratricopeptide repeat domain"/>
    <property type="match status" value="3"/>
</dbReference>
<evidence type="ECO:0008006" key="7">
    <source>
        <dbReference type="Google" id="ProtNLM"/>
    </source>
</evidence>
<dbReference type="Gramene" id="Pp3c23_13490V3.1">
    <property type="protein sequence ID" value="Pp3c23_13490V3.1"/>
    <property type="gene ID" value="Pp3c23_13490"/>
</dbReference>
<dbReference type="Proteomes" id="UP000006727">
    <property type="component" value="Chromosome 23"/>
</dbReference>
<feature type="repeat" description="PPR" evidence="2">
    <location>
        <begin position="579"/>
        <end position="613"/>
    </location>
</feature>
<dbReference type="NCBIfam" id="TIGR00756">
    <property type="entry name" value="PPR"/>
    <property type="match status" value="3"/>
</dbReference>
<sequence length="994" mass="113274">MELKTSSLQSLSFGSSWGSYNFGIKVSLKIPARRVDVGFPVCRWEHLVRKPDSELTPKELHQKMKLRMWKEQRRVRKAEKVAEIVRQQELEASRRSPRRRKGLCSFEKYKLEKEKIEKEGGSFQRDVWKSGVKGKSTLLSKFEEEFATCVKDAVSRIKPSSKRSLESSKAEPVSENLNSPGKGIKGDSNEEKDGIDDWLLAYAFHSNGNLVVKETADTEVIDGSIRKIHEGRVEVQRKEGSTGVAITTHMQPKPDEFSRSVHRAGEASSVNSQQDERFRTKTAGESSDVSSFHVIDHSFSKRIPIERPTVGNPRLQNRIARNSLHSRDKVHAGAASEDASGDGYSLDNLEGPRDWRVNPKTPRRKDRTVGHQIISRRKGEPLSTLLDNNSEYVTPRTYRMLEALHKDVTTEVWRKPVDETESLEWLVKELVGSSKKQKFFLSRLMHSARLKWTDSRLLELVKMLGACREWRRAMEVVNWVHHREHFAHCRNRHVMTTLLAVLGKCHRPAEALDVFNAMREEHSTYPDMAAYHSIAVTLGQAGHLTQLLDLIESLREGPVKKTVKGSPRQLNWNGRLEPDIVVYNAVINACVPHRQWEGTEWVFRQIQSSRIKPNSATYGLATEVMVKSRQYDKVWRYYELMERGDFLPNASTFKALVEALGTAGEIDQAIEVVDDMERRGILECAGVYYALASALCTAGRLSEALVQVEKLAKLPTKKLDVVTYTGLIHTCEKSGRWQDAIFLFDHMEQFVCAPNLGTYNIMISLYGRHCLFEKAKNMFELVKRGAHKESKFYQANLSRLSPTEQTYESMLGACVVCKEWDYFEVVLEEFHTRGFHLECRRHAWFLSPLTKAGQERLIHLMVMHLQRPNESPSADLYRLLLPLLSMHRQYNLTLNFLNVLLELGVALNTAEWSSIFGEALHKLPMLELEQFICAKMAADEVEDCKLVRTLLECLISVGAETKARRLVSLLGLQVGLLGTVTDDAVGDPRLLPQE</sequence>
<dbReference type="InterPro" id="IPR011990">
    <property type="entry name" value="TPR-like_helical_dom_sf"/>
</dbReference>
<dbReference type="Pfam" id="PF13812">
    <property type="entry name" value="PPR_3"/>
    <property type="match status" value="1"/>
</dbReference>
<dbReference type="FunFam" id="1.25.40.10:FF:001552">
    <property type="entry name" value="Predicted protein"/>
    <property type="match status" value="1"/>
</dbReference>
<dbReference type="InterPro" id="IPR044645">
    <property type="entry name" value="DG1/EMB2279-like"/>
</dbReference>
<proteinExistence type="predicted"/>
<evidence type="ECO:0000313" key="4">
    <source>
        <dbReference type="EMBL" id="PNR29332.1"/>
    </source>
</evidence>
<reference evidence="5" key="3">
    <citation type="submission" date="2020-12" db="UniProtKB">
        <authorList>
            <consortium name="EnsemblPlants"/>
        </authorList>
    </citation>
    <scope>IDENTIFICATION</scope>
</reference>
<dbReference type="EnsemblPlants" id="Pp3c23_13490V3.1">
    <property type="protein sequence ID" value="Pp3c23_13490V3.1"/>
    <property type="gene ID" value="Pp3c23_13490"/>
</dbReference>
<evidence type="ECO:0000313" key="5">
    <source>
        <dbReference type="EnsemblPlants" id="Pp3c23_13490V3.1"/>
    </source>
</evidence>
<dbReference type="InterPro" id="IPR002885">
    <property type="entry name" value="PPR_rpt"/>
</dbReference>
<dbReference type="GeneID" id="112276119"/>
<gene>
    <name evidence="5" type="primary">LOC112276119</name>
    <name evidence="4" type="ORF">PHYPA_028024</name>
</gene>
<dbReference type="GO" id="GO:0009658">
    <property type="term" value="P:chloroplast organization"/>
    <property type="evidence" value="ECO:0000318"/>
    <property type="project" value="GO_Central"/>
</dbReference>
<keyword evidence="1" id="KW-0677">Repeat</keyword>
<feature type="repeat" description="PPR" evidence="2">
    <location>
        <begin position="755"/>
        <end position="789"/>
    </location>
</feature>
<reference evidence="4 6" key="1">
    <citation type="journal article" date="2008" name="Science">
        <title>The Physcomitrella genome reveals evolutionary insights into the conquest of land by plants.</title>
        <authorList>
            <person name="Rensing S."/>
            <person name="Lang D."/>
            <person name="Zimmer A."/>
            <person name="Terry A."/>
            <person name="Salamov A."/>
            <person name="Shapiro H."/>
            <person name="Nishiyama T."/>
            <person name="Perroud P.-F."/>
            <person name="Lindquist E."/>
            <person name="Kamisugi Y."/>
            <person name="Tanahashi T."/>
            <person name="Sakakibara K."/>
            <person name="Fujita T."/>
            <person name="Oishi K."/>
            <person name="Shin-I T."/>
            <person name="Kuroki Y."/>
            <person name="Toyoda A."/>
            <person name="Suzuki Y."/>
            <person name="Hashimoto A."/>
            <person name="Yamaguchi K."/>
            <person name="Sugano A."/>
            <person name="Kohara Y."/>
            <person name="Fujiyama A."/>
            <person name="Anterola A."/>
            <person name="Aoki S."/>
            <person name="Ashton N."/>
            <person name="Barbazuk W.B."/>
            <person name="Barker E."/>
            <person name="Bennetzen J."/>
            <person name="Bezanilla M."/>
            <person name="Blankenship R."/>
            <person name="Cho S.H."/>
            <person name="Dutcher S."/>
            <person name="Estelle M."/>
            <person name="Fawcett J.A."/>
            <person name="Gundlach H."/>
            <person name="Hanada K."/>
            <person name="Heyl A."/>
            <person name="Hicks K.A."/>
            <person name="Hugh J."/>
            <person name="Lohr M."/>
            <person name="Mayer K."/>
            <person name="Melkozernov A."/>
            <person name="Murata T."/>
            <person name="Nelson D."/>
            <person name="Pils B."/>
            <person name="Prigge M."/>
            <person name="Reiss B."/>
            <person name="Renner T."/>
            <person name="Rombauts S."/>
            <person name="Rushton P."/>
            <person name="Sanderfoot A."/>
            <person name="Schween G."/>
            <person name="Shiu S.-H."/>
            <person name="Stueber K."/>
            <person name="Theodoulou F.L."/>
            <person name="Tu H."/>
            <person name="Van de Peer Y."/>
            <person name="Verrier P.J."/>
            <person name="Waters E."/>
            <person name="Wood A."/>
            <person name="Yang L."/>
            <person name="Cove D."/>
            <person name="Cuming A."/>
            <person name="Hasebe M."/>
            <person name="Lucas S."/>
            <person name="Mishler D.B."/>
            <person name="Reski R."/>
            <person name="Grigoriev I."/>
            <person name="Quatrano R.S."/>
            <person name="Boore J.L."/>
        </authorList>
    </citation>
    <scope>NUCLEOTIDE SEQUENCE [LARGE SCALE GENOMIC DNA]</scope>
    <source>
        <strain evidence="5 6">cv. Gransden 2004</strain>
    </source>
</reference>
<evidence type="ECO:0000256" key="2">
    <source>
        <dbReference type="PROSITE-ProRule" id="PRU00708"/>
    </source>
</evidence>
<dbReference type="PANTHER" id="PTHR46935:SF2">
    <property type="entry name" value="PENTACOTRIPEPTIDE-REPEAT REGION OF PRORP DOMAIN-CONTAINING PROTEIN"/>
    <property type="match status" value="1"/>
</dbReference>
<dbReference type="PANTHER" id="PTHR46935">
    <property type="entry name" value="OS01G0674700 PROTEIN"/>
    <property type="match status" value="1"/>
</dbReference>
<feature type="region of interest" description="Disordered" evidence="3">
    <location>
        <begin position="321"/>
        <end position="373"/>
    </location>
</feature>
<dbReference type="Gramene" id="Pp3c23_13490V3.2">
    <property type="protein sequence ID" value="Pp3c23_13490V3.2"/>
    <property type="gene ID" value="Pp3c23_13490"/>
</dbReference>
<dbReference type="EMBL" id="ABEU02000023">
    <property type="protein sequence ID" value="PNR29332.1"/>
    <property type="molecule type" value="Genomic_DNA"/>
</dbReference>
<name>A0A2K1IJ83_PHYPA</name>
<dbReference type="RefSeq" id="XP_024362926.1">
    <property type="nucleotide sequence ID" value="XM_024507158.2"/>
</dbReference>
<evidence type="ECO:0000256" key="1">
    <source>
        <dbReference type="ARBA" id="ARBA00022737"/>
    </source>
</evidence>
<dbReference type="Pfam" id="PF13041">
    <property type="entry name" value="PPR_2"/>
    <property type="match status" value="1"/>
</dbReference>
<dbReference type="KEGG" id="ppp:112276119"/>
<evidence type="ECO:0000313" key="6">
    <source>
        <dbReference type="Proteomes" id="UP000006727"/>
    </source>
</evidence>
<dbReference type="EnsemblPlants" id="Pp3c23_13490V3.2">
    <property type="protein sequence ID" value="Pp3c23_13490V3.2"/>
    <property type="gene ID" value="Pp3c23_13490"/>
</dbReference>
<feature type="region of interest" description="Disordered" evidence="3">
    <location>
        <begin position="254"/>
        <end position="285"/>
    </location>
</feature>